<organism evidence="2 3">
    <name type="scientific">Methylopila jiangsuensis</name>
    <dbReference type="NCBI Taxonomy" id="586230"/>
    <lineage>
        <taxon>Bacteria</taxon>
        <taxon>Pseudomonadati</taxon>
        <taxon>Pseudomonadota</taxon>
        <taxon>Alphaproteobacteria</taxon>
        <taxon>Hyphomicrobiales</taxon>
        <taxon>Methylopilaceae</taxon>
        <taxon>Methylopila</taxon>
    </lineage>
</organism>
<dbReference type="Proteomes" id="UP001143364">
    <property type="component" value="Unassembled WGS sequence"/>
</dbReference>
<keyword evidence="3" id="KW-1185">Reference proteome</keyword>
<name>A0A9W6JGQ8_9HYPH</name>
<feature type="signal peptide" evidence="1">
    <location>
        <begin position="1"/>
        <end position="21"/>
    </location>
</feature>
<reference evidence="2" key="2">
    <citation type="submission" date="2023-01" db="EMBL/GenBank/DDBJ databases">
        <authorList>
            <person name="Sun Q."/>
            <person name="Evtushenko L."/>
        </authorList>
    </citation>
    <scope>NUCLEOTIDE SEQUENCE</scope>
    <source>
        <strain evidence="2">VKM B-2555</strain>
    </source>
</reference>
<feature type="chain" id="PRO_5040778592" evidence="1">
    <location>
        <begin position="22"/>
        <end position="130"/>
    </location>
</feature>
<reference evidence="2" key="1">
    <citation type="journal article" date="2014" name="Int. J. Syst. Evol. Microbiol.">
        <title>Complete genome sequence of Corynebacterium casei LMG S-19264T (=DSM 44701T), isolated from a smear-ripened cheese.</title>
        <authorList>
            <consortium name="US DOE Joint Genome Institute (JGI-PGF)"/>
            <person name="Walter F."/>
            <person name="Albersmeier A."/>
            <person name="Kalinowski J."/>
            <person name="Ruckert C."/>
        </authorList>
    </citation>
    <scope>NUCLEOTIDE SEQUENCE</scope>
    <source>
        <strain evidence="2">VKM B-2555</strain>
    </source>
</reference>
<dbReference type="EMBL" id="BSFK01000010">
    <property type="protein sequence ID" value="GLK76922.1"/>
    <property type="molecule type" value="Genomic_DNA"/>
</dbReference>
<evidence type="ECO:0000256" key="1">
    <source>
        <dbReference type="SAM" id="SignalP"/>
    </source>
</evidence>
<gene>
    <name evidence="2" type="ORF">GCM10008171_21760</name>
</gene>
<evidence type="ECO:0000313" key="3">
    <source>
        <dbReference type="Proteomes" id="UP001143364"/>
    </source>
</evidence>
<protein>
    <submittedName>
        <fullName evidence="2">Uncharacterized protein</fullName>
    </submittedName>
</protein>
<comment type="caution">
    <text evidence="2">The sequence shown here is derived from an EMBL/GenBank/DDBJ whole genome shotgun (WGS) entry which is preliminary data.</text>
</comment>
<evidence type="ECO:0000313" key="2">
    <source>
        <dbReference type="EMBL" id="GLK76922.1"/>
    </source>
</evidence>
<accession>A0A9W6JGQ8</accession>
<dbReference type="RefSeq" id="WP_271204775.1">
    <property type="nucleotide sequence ID" value="NZ_BSFK01000010.1"/>
</dbReference>
<keyword evidence="1" id="KW-0732">Signal</keyword>
<proteinExistence type="predicted"/>
<dbReference type="AlphaFoldDB" id="A0A9W6JGQ8"/>
<sequence length="130" mass="13633">MAFIRIAAVATLLASASAVFAQGAPDPAEMAAVDAAYGKACATRVSPELCGCVIGVASVHLATPAERQVFYEYMMGEVSQAKARRATFSPEQASAFNVALQKADVMLRDRCDAIKQKDAAARPVESPKAP</sequence>